<evidence type="ECO:0000313" key="3">
    <source>
        <dbReference type="Proteomes" id="UP000695562"/>
    </source>
</evidence>
<reference evidence="2" key="1">
    <citation type="submission" date="2020-01" db="EMBL/GenBank/DDBJ databases">
        <title>Development of genomics and gene disruption for Polysphondylium violaceum indicates a role for the polyketide synthase stlB in stalk morphogenesis.</title>
        <authorList>
            <person name="Narita B."/>
            <person name="Kawabe Y."/>
            <person name="Kin K."/>
            <person name="Saito T."/>
            <person name="Gibbs R."/>
            <person name="Kuspa A."/>
            <person name="Muzny D."/>
            <person name="Queller D."/>
            <person name="Richards S."/>
            <person name="Strassman J."/>
            <person name="Sucgang R."/>
            <person name="Worley K."/>
            <person name="Schaap P."/>
        </authorList>
    </citation>
    <scope>NUCLEOTIDE SEQUENCE</scope>
    <source>
        <strain evidence="2">QSvi11</strain>
    </source>
</reference>
<dbReference type="AlphaFoldDB" id="A0A8J4PNF8"/>
<evidence type="ECO:0000313" key="2">
    <source>
        <dbReference type="EMBL" id="KAF2069621.1"/>
    </source>
</evidence>
<feature type="region of interest" description="Disordered" evidence="1">
    <location>
        <begin position="28"/>
        <end position="52"/>
    </location>
</feature>
<proteinExistence type="predicted"/>
<dbReference type="InterPro" id="IPR011990">
    <property type="entry name" value="TPR-like_helical_dom_sf"/>
</dbReference>
<keyword evidence="3" id="KW-1185">Reference proteome</keyword>
<dbReference type="EMBL" id="AJWJ01000628">
    <property type="protein sequence ID" value="KAF2069621.1"/>
    <property type="molecule type" value="Genomic_DNA"/>
</dbReference>
<dbReference type="OrthoDB" id="23602at2759"/>
<accession>A0A8J4PNF8</accession>
<gene>
    <name evidence="2" type="ORF">CYY_009061</name>
</gene>
<sequence>MNHLFHSKTYITTATYLCRVASVAMNGGGVGRSKSSRSRGGHRFPPPETSFINSTLKDALSRPGPINKDTPSSQPNKQIFLHPFQLWIKNEALHRSSSSSNDTGIEFLKPRSKSKLATEELFPMDFNSKLYQSSLVVTKENLEKESEDTNSRAKGPLSVDQLKLGYDKNSKLTHTKFEKSLFSNKYSSEQVDEIYQWIKDTALFQQPKVFNTFFQYYATIALQQQQPLEADFAAILTKMQDKVDQKSLSIILDYFCQNQDTDSLRYWMKKASDTLQNERILFGESFIRAYLTLDDVDSAINILKEAKDAKRGFTRTCYFALQLFVNYLTPRKMYDRLGQLIRDYIIYAPNFLMYSIFHKLLIELYRNDYDLEILFLHLENTGMELKRFYQECIDHLLNGDQYDVAQSVHRIFLSRHPPSFRIYNVFMMHLIKNDDYNACLDLINQMSDHKIMSDEKIDVAILEMLSRNNQLYLMDSFIEYLYSCPSYSKKLSSIIVYCQIHSLDTVSTKLVNKISTIPEQAQSTLINRIISDYLQLKHYHRALRWYGDRINEFNLQPSQLTLEFFALYHETAIKELEATGQSAASIEKENMLLKFWISRRKQFKPYHFKIFPQFMDAFKLRALCIMENMKDIDRLTPVGSLRVQVMRSNPNFLTSTPTCAEMESVCDSFIKQNMLLQGAKDFDLDISSQTPDVLYKQLLEYIKNDTLPFGSVFLQAMIWLRSKDPLTYISLLKQCSSNIRSAVFDLEFYCKFIQEDISSAIPLLAQENPLVWKDSDRIWNSVIMGLLAKGQLRLASKVIFGATQTEKSLDIDDIQEKSMSPISSEPISQEVIDFITTNFIDVSELDITEKQSQLKKAYSDFSYEHEHLFDTCDSFIFNPVD</sequence>
<dbReference type="Gene3D" id="1.25.40.10">
    <property type="entry name" value="Tetratricopeptide repeat domain"/>
    <property type="match status" value="1"/>
</dbReference>
<evidence type="ECO:0000256" key="1">
    <source>
        <dbReference type="SAM" id="MobiDB-lite"/>
    </source>
</evidence>
<comment type="caution">
    <text evidence="2">The sequence shown here is derived from an EMBL/GenBank/DDBJ whole genome shotgun (WGS) entry which is preliminary data.</text>
</comment>
<name>A0A8J4PNF8_9MYCE</name>
<organism evidence="2 3">
    <name type="scientific">Polysphondylium violaceum</name>
    <dbReference type="NCBI Taxonomy" id="133409"/>
    <lineage>
        <taxon>Eukaryota</taxon>
        <taxon>Amoebozoa</taxon>
        <taxon>Evosea</taxon>
        <taxon>Eumycetozoa</taxon>
        <taxon>Dictyostelia</taxon>
        <taxon>Dictyosteliales</taxon>
        <taxon>Dictyosteliaceae</taxon>
        <taxon>Polysphondylium</taxon>
    </lineage>
</organism>
<protein>
    <submittedName>
        <fullName evidence="2">Uncharacterized protein</fullName>
    </submittedName>
</protein>
<dbReference type="Proteomes" id="UP000695562">
    <property type="component" value="Unassembled WGS sequence"/>
</dbReference>